<evidence type="ECO:0000256" key="10">
    <source>
        <dbReference type="PROSITE-ProRule" id="PRU00339"/>
    </source>
</evidence>
<dbReference type="PROSITE" id="PS50005">
    <property type="entry name" value="TPR"/>
    <property type="match status" value="2"/>
</dbReference>
<dbReference type="Gene3D" id="2.60.60.20">
    <property type="entry name" value="PLAT/LH2 domain"/>
    <property type="match status" value="2"/>
</dbReference>
<evidence type="ECO:0000256" key="11">
    <source>
        <dbReference type="SAM" id="MobiDB-lite"/>
    </source>
</evidence>
<dbReference type="SUPFAM" id="SSF48452">
    <property type="entry name" value="TPR-like"/>
    <property type="match status" value="1"/>
</dbReference>
<feature type="region of interest" description="Disordered" evidence="11">
    <location>
        <begin position="932"/>
        <end position="976"/>
    </location>
</feature>
<feature type="domain" description="PLAT" evidence="12">
    <location>
        <begin position="568"/>
        <end position="683"/>
    </location>
</feature>
<keyword evidence="3" id="KW-0677">Repeat</keyword>
<feature type="compositionally biased region" description="Basic and acidic residues" evidence="11">
    <location>
        <begin position="504"/>
        <end position="562"/>
    </location>
</feature>
<evidence type="ECO:0000256" key="5">
    <source>
        <dbReference type="ARBA" id="ARBA00023212"/>
    </source>
</evidence>
<dbReference type="InterPro" id="IPR040111">
    <property type="entry name" value="ODAD4"/>
</dbReference>
<dbReference type="Pfam" id="PF01477">
    <property type="entry name" value="PLAT"/>
    <property type="match status" value="3"/>
</dbReference>
<evidence type="ECO:0000256" key="3">
    <source>
        <dbReference type="ARBA" id="ARBA00022737"/>
    </source>
</evidence>
<evidence type="ECO:0000313" key="13">
    <source>
        <dbReference type="EMBL" id="CAF0922726.1"/>
    </source>
</evidence>
<gene>
    <name evidence="13" type="ORF">OXX778_LOCUS12472</name>
</gene>
<name>A0A814B6V9_9BILA</name>
<dbReference type="GO" id="GO:0005930">
    <property type="term" value="C:axoneme"/>
    <property type="evidence" value="ECO:0007669"/>
    <property type="project" value="UniProtKB-SubCell"/>
</dbReference>
<dbReference type="EMBL" id="CAJNOC010002265">
    <property type="protein sequence ID" value="CAF0922726.1"/>
    <property type="molecule type" value="Genomic_DNA"/>
</dbReference>
<keyword evidence="2" id="KW-0963">Cytoplasm</keyword>
<dbReference type="Gene3D" id="1.25.40.10">
    <property type="entry name" value="Tetratricopeptide repeat domain"/>
    <property type="match status" value="2"/>
</dbReference>
<dbReference type="SUPFAM" id="SSF49723">
    <property type="entry name" value="Lipase/lipooxygenase domain (PLAT/LH2 domain)"/>
    <property type="match status" value="3"/>
</dbReference>
<organism evidence="13 14">
    <name type="scientific">Brachionus calyciflorus</name>
    <dbReference type="NCBI Taxonomy" id="104777"/>
    <lineage>
        <taxon>Eukaryota</taxon>
        <taxon>Metazoa</taxon>
        <taxon>Spiralia</taxon>
        <taxon>Gnathifera</taxon>
        <taxon>Rotifera</taxon>
        <taxon>Eurotatoria</taxon>
        <taxon>Monogononta</taxon>
        <taxon>Pseudotrocha</taxon>
        <taxon>Ploima</taxon>
        <taxon>Brachionidae</taxon>
        <taxon>Brachionus</taxon>
    </lineage>
</organism>
<comment type="caution">
    <text evidence="13">The sequence shown here is derived from an EMBL/GenBank/DDBJ whole genome shotgun (WGS) entry which is preliminary data.</text>
</comment>
<feature type="region of interest" description="Disordered" evidence="11">
    <location>
        <begin position="500"/>
        <end position="562"/>
    </location>
</feature>
<keyword evidence="5" id="KW-0206">Cytoskeleton</keyword>
<evidence type="ECO:0000256" key="1">
    <source>
        <dbReference type="ARBA" id="ARBA00004430"/>
    </source>
</evidence>
<reference evidence="13" key="1">
    <citation type="submission" date="2021-02" db="EMBL/GenBank/DDBJ databases">
        <authorList>
            <person name="Nowell W R."/>
        </authorList>
    </citation>
    <scope>NUCLEOTIDE SEQUENCE</scope>
    <source>
        <strain evidence="13">Ploen Becks lab</strain>
    </source>
</reference>
<dbReference type="OrthoDB" id="10268002at2759"/>
<dbReference type="PANTHER" id="PTHR23040:SF1">
    <property type="entry name" value="OUTER DYNEIN ARM-DOCKING COMPLEX SUBUNIT 4"/>
    <property type="match status" value="1"/>
</dbReference>
<evidence type="ECO:0000256" key="2">
    <source>
        <dbReference type="ARBA" id="ARBA00022490"/>
    </source>
</evidence>
<dbReference type="CDD" id="cd01756">
    <property type="entry name" value="PLAT_repeat"/>
    <property type="match status" value="1"/>
</dbReference>
<dbReference type="Pfam" id="PF13432">
    <property type="entry name" value="TPR_16"/>
    <property type="match status" value="1"/>
</dbReference>
<evidence type="ECO:0000256" key="9">
    <source>
        <dbReference type="PROSITE-ProRule" id="PRU00152"/>
    </source>
</evidence>
<feature type="repeat" description="TPR" evidence="10">
    <location>
        <begin position="26"/>
        <end position="59"/>
    </location>
</feature>
<keyword evidence="14" id="KW-1185">Reference proteome</keyword>
<evidence type="ECO:0000256" key="8">
    <source>
        <dbReference type="ARBA" id="ARBA00034143"/>
    </source>
</evidence>
<dbReference type="AlphaFoldDB" id="A0A814B6V9"/>
<evidence type="ECO:0000313" key="14">
    <source>
        <dbReference type="Proteomes" id="UP000663879"/>
    </source>
</evidence>
<dbReference type="InterPro" id="IPR011990">
    <property type="entry name" value="TPR-like_helical_dom_sf"/>
</dbReference>
<dbReference type="InterPro" id="IPR001024">
    <property type="entry name" value="PLAT/LH2_dom"/>
</dbReference>
<feature type="compositionally biased region" description="Basic and acidic residues" evidence="11">
    <location>
        <begin position="936"/>
        <end position="950"/>
    </location>
</feature>
<evidence type="ECO:0000256" key="4">
    <source>
        <dbReference type="ARBA" id="ARBA00022803"/>
    </source>
</evidence>
<comment type="subcellular location">
    <subcellularLocation>
        <location evidence="1">Cytoplasm</location>
        <location evidence="1">Cytoskeleton</location>
        <location evidence="1">Cilium axoneme</location>
    </subcellularLocation>
</comment>
<evidence type="ECO:0000256" key="6">
    <source>
        <dbReference type="ARBA" id="ARBA00023273"/>
    </source>
</evidence>
<sequence length="997" mass="112678">MPLPKRKLKDDEQSIMSDGKLPIKSVPGLMGEGEKFFRDQLYEKAILCYTEALELSPGNRNALVERAACYLRIGKNDLALKDAEESLKENKDSTKSLYQKAEALYAMGEFELALVFYHRGKRLRSDIREFHLGISKAEEAINNCVGDPNLVKLEIKGDLSFFDKPDEKSKKKMNTGYQKPLSIKPLNVQNREKRIVKTENKKAVKQLLGELYADKVYLENLLGDNHVTRANTKSGDAIYGLANNGLNYLDSRTDFWRQQKPIYARKNNLSKTSTKTPLDYILNQLEIIDNLQSNGKYSESLEKSNKLMHYVNKLSDTQVPDKKSIISNLYSFIGNAHLEMGKYILALDNHQKDLAISKETGNKEGISRAYENIGRVYARSGQFKKAIEAWENKLPYAESDMEKAWLFHEIGRCHLELGNYKMAEDFGKKSLEHSNNIPDDVWILNATILMAQSQAKIGDEENLKIAIENFEKALIMTEKLKDEAGNKAIKKALEAAKEKLRKLQSREKDKFDNSDSDEKNKNKNSDNRKKDKKSNENKQKEQNNDSPRKKNDNASIKKDLNKKDAVKTDHKFQIKTASDISSGIDANVYISLFGNEGELLDLQMKSKSKDKNTFERGKIDTFDLSGLNSVGKLKKISIGHDSPNSAWKLDYVNIIFNNTLYKFIANKWLDGDLKKSNEKLTSIELEPTSIIENITVYEIEVKTADEISAGTDANVYLDIFGTDGDIIKLELKEPLDNENPFERNALNKFVVIEKNIGKIKKIAVFTEAKGSGSSWKLSYVKILLNKTYYNFSANRWIDSKTELIQDGDAIQVSDLVEYTISVLTADKMGAGTDANVFINIHGTKGETGKIQLESSSTNKNPFEKGKLDIFQSKSRNVGEINKINISHDGKGTGAGWFCEKVVIKHGEITKTFKIGRWLDESEEDGKISIDVQPEVASEKNVSENNSKSESKNLQQKQNESPRKKNDNASIQKDLNKKDAVKTDYKFQIKTASDISSG</sequence>
<keyword evidence="4 10" id="KW-0802">TPR repeat</keyword>
<dbReference type="PANTHER" id="PTHR23040">
    <property type="match status" value="1"/>
</dbReference>
<evidence type="ECO:0000259" key="12">
    <source>
        <dbReference type="PROSITE" id="PS50095"/>
    </source>
</evidence>
<dbReference type="SMART" id="SM00028">
    <property type="entry name" value="TPR"/>
    <property type="match status" value="6"/>
</dbReference>
<comment type="caution">
    <text evidence="9">Lacks conserved residue(s) required for the propagation of feature annotation.</text>
</comment>
<dbReference type="PROSITE" id="PS50095">
    <property type="entry name" value="PLAT"/>
    <property type="match status" value="3"/>
</dbReference>
<feature type="non-terminal residue" evidence="13">
    <location>
        <position position="1"/>
    </location>
</feature>
<protein>
    <recommendedName>
        <fullName evidence="7">Outer dynein arm-docking complex subunit 4</fullName>
    </recommendedName>
    <alternativeName>
        <fullName evidence="8">Tetratricopeptide repeat protein 25</fullName>
    </alternativeName>
</protein>
<evidence type="ECO:0000256" key="7">
    <source>
        <dbReference type="ARBA" id="ARBA00034139"/>
    </source>
</evidence>
<feature type="domain" description="PLAT" evidence="12">
    <location>
        <begin position="695"/>
        <end position="811"/>
    </location>
</feature>
<accession>A0A814B6V9</accession>
<dbReference type="InterPro" id="IPR019734">
    <property type="entry name" value="TPR_rpt"/>
</dbReference>
<dbReference type="Pfam" id="PF13424">
    <property type="entry name" value="TPR_12"/>
    <property type="match status" value="1"/>
</dbReference>
<dbReference type="InterPro" id="IPR036392">
    <property type="entry name" value="PLAT/LH2_dom_sf"/>
</dbReference>
<dbReference type="Proteomes" id="UP000663879">
    <property type="component" value="Unassembled WGS sequence"/>
</dbReference>
<keyword evidence="6" id="KW-0966">Cell projection</keyword>
<proteinExistence type="predicted"/>
<feature type="domain" description="PLAT" evidence="12">
    <location>
        <begin position="816"/>
        <end position="932"/>
    </location>
</feature>
<dbReference type="FunFam" id="1.25.40.10:FF:000795">
    <property type="entry name" value="Tetratricopeptide repeat protein 25"/>
    <property type="match status" value="1"/>
</dbReference>
<dbReference type="Gene3D" id="2.40.180.10">
    <property type="entry name" value="Catalase core domain"/>
    <property type="match status" value="1"/>
</dbReference>
<dbReference type="SMART" id="SM00308">
    <property type="entry name" value="LH2"/>
    <property type="match status" value="1"/>
</dbReference>
<feature type="repeat" description="TPR" evidence="10">
    <location>
        <begin position="367"/>
        <end position="400"/>
    </location>
</feature>